<accession>A0AAV7DTM1</accession>
<evidence type="ECO:0000313" key="2">
    <source>
        <dbReference type="EMBL" id="KAG9439985.1"/>
    </source>
</evidence>
<reference evidence="2 3" key="1">
    <citation type="submission" date="2021-07" db="EMBL/GenBank/DDBJ databases">
        <title>The Aristolochia fimbriata genome: insights into angiosperm evolution, floral development and chemical biosynthesis.</title>
        <authorList>
            <person name="Jiao Y."/>
        </authorList>
    </citation>
    <scope>NUCLEOTIDE SEQUENCE [LARGE SCALE GENOMIC DNA]</scope>
    <source>
        <strain evidence="2">IBCAS-2021</strain>
        <tissue evidence="2">Leaf</tissue>
    </source>
</reference>
<feature type="region of interest" description="Disordered" evidence="1">
    <location>
        <begin position="42"/>
        <end position="111"/>
    </location>
</feature>
<comment type="caution">
    <text evidence="2">The sequence shown here is derived from an EMBL/GenBank/DDBJ whole genome shotgun (WGS) entry which is preliminary data.</text>
</comment>
<name>A0AAV7DTM1_ARIFI</name>
<feature type="compositionally biased region" description="Polar residues" evidence="1">
    <location>
        <begin position="82"/>
        <end position="110"/>
    </location>
</feature>
<protein>
    <submittedName>
        <fullName evidence="2">Uncharacterized protein</fullName>
    </submittedName>
</protein>
<gene>
    <name evidence="2" type="ORF">H6P81_020150</name>
</gene>
<dbReference type="AlphaFoldDB" id="A0AAV7DTM1"/>
<organism evidence="2 3">
    <name type="scientific">Aristolochia fimbriata</name>
    <name type="common">White veined hardy Dutchman's pipe vine</name>
    <dbReference type="NCBI Taxonomy" id="158543"/>
    <lineage>
        <taxon>Eukaryota</taxon>
        <taxon>Viridiplantae</taxon>
        <taxon>Streptophyta</taxon>
        <taxon>Embryophyta</taxon>
        <taxon>Tracheophyta</taxon>
        <taxon>Spermatophyta</taxon>
        <taxon>Magnoliopsida</taxon>
        <taxon>Magnoliidae</taxon>
        <taxon>Piperales</taxon>
        <taxon>Aristolochiaceae</taxon>
        <taxon>Aristolochia</taxon>
    </lineage>
</organism>
<feature type="compositionally biased region" description="Polar residues" evidence="1">
    <location>
        <begin position="42"/>
        <end position="58"/>
    </location>
</feature>
<dbReference type="Proteomes" id="UP000825729">
    <property type="component" value="Unassembled WGS sequence"/>
</dbReference>
<evidence type="ECO:0000256" key="1">
    <source>
        <dbReference type="SAM" id="MobiDB-lite"/>
    </source>
</evidence>
<keyword evidence="3" id="KW-1185">Reference proteome</keyword>
<proteinExistence type="predicted"/>
<dbReference type="EMBL" id="JAINDJ010000008">
    <property type="protein sequence ID" value="KAG9439985.1"/>
    <property type="molecule type" value="Genomic_DNA"/>
</dbReference>
<evidence type="ECO:0000313" key="3">
    <source>
        <dbReference type="Proteomes" id="UP000825729"/>
    </source>
</evidence>
<sequence>MNRKGLAILMRTRMKPPTGTIAANDANLSHMKVEKQPFQQVISDETSSFHDSQPSTSQERLDPYGNSYNQEELQWEEEETDSSNICRTSVNEDTTNRCPVNKATGHSSYHSRMGGLSKVVRLF</sequence>